<dbReference type="InterPro" id="IPR001360">
    <property type="entry name" value="Glyco_hydro_1"/>
</dbReference>
<evidence type="ECO:0000313" key="6">
    <source>
        <dbReference type="EMBL" id="VAI19006.1"/>
    </source>
</evidence>
<evidence type="ECO:0000256" key="4">
    <source>
        <dbReference type="SAM" id="MobiDB-lite"/>
    </source>
</evidence>
<dbReference type="PROSITE" id="PS00653">
    <property type="entry name" value="GLYCOSYL_HYDROL_F1_2"/>
    <property type="match status" value="1"/>
</dbReference>
<sequence>MGKRQVLPALLLALLALASSGGGAHASAGGGAHPATPVKAPFSRHSFPKGFVFGTGSAAYQYEGAVKEGGRGPTVWDKFAHTPGKIADGGNGDVALDLSMRS</sequence>
<dbReference type="Pfam" id="PF00232">
    <property type="entry name" value="Glyco_hydro_1"/>
    <property type="match status" value="1"/>
</dbReference>
<name>A0A9R0TXE3_TRITD</name>
<feature type="region of interest" description="Disordered" evidence="4">
    <location>
        <begin position="21"/>
        <end position="40"/>
    </location>
</feature>
<evidence type="ECO:0000256" key="5">
    <source>
        <dbReference type="SAM" id="SignalP"/>
    </source>
</evidence>
<dbReference type="GO" id="GO:0005975">
    <property type="term" value="P:carbohydrate metabolic process"/>
    <property type="evidence" value="ECO:0007669"/>
    <property type="project" value="InterPro"/>
</dbReference>
<dbReference type="PANTHER" id="PTHR10353:SF334">
    <property type="entry name" value="BETA-GLUCOSIDASE 29"/>
    <property type="match status" value="1"/>
</dbReference>
<dbReference type="InterPro" id="IPR033132">
    <property type="entry name" value="GH_1_N_CS"/>
</dbReference>
<comment type="similarity">
    <text evidence="1 3">Belongs to the glycosyl hydrolase 1 family.</text>
</comment>
<gene>
    <name evidence="6" type="ORF">TRITD_5Av1G159830</name>
</gene>
<evidence type="ECO:0008006" key="8">
    <source>
        <dbReference type="Google" id="ProtNLM"/>
    </source>
</evidence>
<dbReference type="SUPFAM" id="SSF51445">
    <property type="entry name" value="(Trans)glycosidases"/>
    <property type="match status" value="1"/>
</dbReference>
<dbReference type="PANTHER" id="PTHR10353">
    <property type="entry name" value="GLYCOSYL HYDROLASE"/>
    <property type="match status" value="1"/>
</dbReference>
<accession>A0A9R0TXE3</accession>
<dbReference type="EMBL" id="LT934119">
    <property type="protein sequence ID" value="VAI19006.1"/>
    <property type="molecule type" value="Genomic_DNA"/>
</dbReference>
<proteinExistence type="inferred from homology"/>
<feature type="chain" id="PRO_5040489127" description="4-hydroxy-7-methoxy-3-oxo-3,4-dihydro-2H-1,4-benzoxazin-2-yl glucosidebeta-D-glucosidase" evidence="5">
    <location>
        <begin position="27"/>
        <end position="102"/>
    </location>
</feature>
<reference evidence="6 7" key="1">
    <citation type="submission" date="2017-09" db="EMBL/GenBank/DDBJ databases">
        <authorList>
            <consortium name="International Durum Wheat Genome Sequencing Consortium (IDWGSC)"/>
            <person name="Milanesi L."/>
        </authorList>
    </citation>
    <scope>NUCLEOTIDE SEQUENCE [LARGE SCALE GENOMIC DNA]</scope>
    <source>
        <strain evidence="7">cv. Svevo</strain>
    </source>
</reference>
<dbReference type="Gene3D" id="3.20.20.80">
    <property type="entry name" value="Glycosidases"/>
    <property type="match status" value="1"/>
</dbReference>
<evidence type="ECO:0000256" key="2">
    <source>
        <dbReference type="ARBA" id="ARBA00022801"/>
    </source>
</evidence>
<keyword evidence="2" id="KW-0378">Hydrolase</keyword>
<evidence type="ECO:0000313" key="7">
    <source>
        <dbReference type="Proteomes" id="UP000324705"/>
    </source>
</evidence>
<evidence type="ECO:0000256" key="1">
    <source>
        <dbReference type="ARBA" id="ARBA00010838"/>
    </source>
</evidence>
<feature type="signal peptide" evidence="5">
    <location>
        <begin position="1"/>
        <end position="26"/>
    </location>
</feature>
<dbReference type="AlphaFoldDB" id="A0A9R0TXE3"/>
<dbReference type="InterPro" id="IPR017853">
    <property type="entry name" value="GH"/>
</dbReference>
<dbReference type="GO" id="GO:0008422">
    <property type="term" value="F:beta-glucosidase activity"/>
    <property type="evidence" value="ECO:0007669"/>
    <property type="project" value="TreeGrafter"/>
</dbReference>
<keyword evidence="5" id="KW-0732">Signal</keyword>
<organism evidence="6 7">
    <name type="scientific">Triticum turgidum subsp. durum</name>
    <name type="common">Durum wheat</name>
    <name type="synonym">Triticum durum</name>
    <dbReference type="NCBI Taxonomy" id="4567"/>
    <lineage>
        <taxon>Eukaryota</taxon>
        <taxon>Viridiplantae</taxon>
        <taxon>Streptophyta</taxon>
        <taxon>Embryophyta</taxon>
        <taxon>Tracheophyta</taxon>
        <taxon>Spermatophyta</taxon>
        <taxon>Magnoliopsida</taxon>
        <taxon>Liliopsida</taxon>
        <taxon>Poales</taxon>
        <taxon>Poaceae</taxon>
        <taxon>BOP clade</taxon>
        <taxon>Pooideae</taxon>
        <taxon>Triticodae</taxon>
        <taxon>Triticeae</taxon>
        <taxon>Triticinae</taxon>
        <taxon>Triticum</taxon>
    </lineage>
</organism>
<dbReference type="Proteomes" id="UP000324705">
    <property type="component" value="Chromosome 5A"/>
</dbReference>
<keyword evidence="7" id="KW-1185">Reference proteome</keyword>
<protein>
    <recommendedName>
        <fullName evidence="8">4-hydroxy-7-methoxy-3-oxo-3,4-dihydro-2H-1,4-benzoxazin-2-yl glucosidebeta-D-glucosidase</fullName>
    </recommendedName>
</protein>
<dbReference type="Gramene" id="TRITD5Av1G159830.9">
    <property type="protein sequence ID" value="TRITD5Av1G159830.9"/>
    <property type="gene ID" value="TRITD5Av1G159830"/>
</dbReference>
<evidence type="ECO:0000256" key="3">
    <source>
        <dbReference type="RuleBase" id="RU003690"/>
    </source>
</evidence>
<feature type="compositionally biased region" description="Gly residues" evidence="4">
    <location>
        <begin position="21"/>
        <end position="32"/>
    </location>
</feature>